<comment type="subcellular location">
    <subcellularLocation>
        <location evidence="1">Nucleus</location>
    </subcellularLocation>
</comment>
<proteinExistence type="predicted"/>
<feature type="compositionally biased region" description="Polar residues" evidence="6">
    <location>
        <begin position="135"/>
        <end position="169"/>
    </location>
</feature>
<evidence type="ECO:0000313" key="7">
    <source>
        <dbReference type="EMBL" id="PHH67194.1"/>
    </source>
</evidence>
<gene>
    <name evidence="7" type="ORF">CDD81_2963</name>
</gene>
<dbReference type="GO" id="GO:0005654">
    <property type="term" value="C:nucleoplasm"/>
    <property type="evidence" value="ECO:0007669"/>
    <property type="project" value="UniProtKB-ARBA"/>
</dbReference>
<accession>A0A2C5YJM8</accession>
<dbReference type="STRING" id="1399860.A0A2C5YJM8"/>
<keyword evidence="2" id="KW-0678">Repressor</keyword>
<evidence type="ECO:0000256" key="3">
    <source>
        <dbReference type="ARBA" id="ARBA00023015"/>
    </source>
</evidence>
<feature type="compositionally biased region" description="Basic residues" evidence="6">
    <location>
        <begin position="539"/>
        <end position="554"/>
    </location>
</feature>
<protein>
    <recommendedName>
        <fullName evidence="9">Transcriptional regulatory protein DEP1</fullName>
    </recommendedName>
</protein>
<feature type="compositionally biased region" description="Low complexity" evidence="6">
    <location>
        <begin position="188"/>
        <end position="198"/>
    </location>
</feature>
<name>A0A2C5YJM8_9HYPO</name>
<dbReference type="Proteomes" id="UP000226192">
    <property type="component" value="Unassembled WGS sequence"/>
</dbReference>
<dbReference type="SMART" id="SM01401">
    <property type="entry name" value="Sds3"/>
    <property type="match status" value="1"/>
</dbReference>
<feature type="compositionally biased region" description="Acidic residues" evidence="6">
    <location>
        <begin position="250"/>
        <end position="272"/>
    </location>
</feature>
<sequence length="664" mass="73825">MAAAASAHPARPLPGTAATDLEDSNASSPLSEVDYGDSNDADIEHMQLESRRLAGHDSGDEKRLPVHQDSDSALSDAASDVNSEVNDTEAETERLYDTPKNQRHRDVVIDEFNHGRVFERTPSKLRRTTRLDRVTNGTNPATDDDSSILSNRGQGNQSPTKSTNTNHSSMDGHVKSGFLQDRKRKRSPPINSPLSNPPRVKRTASVEADDTAIDQDVPMKDQETPSAADLHSGHQSGGEQEQKQKQQGQVDDEGEEEEEEEGEDEEEEEEEEASTHNAVRNIPRETRLNKKSARVSARRKGTSSDDVVGQVGGDARDEAPKPDLVVENEAGQLEQDVDVDADADADADADGEEEAELMARNLEEAERKEAAFRDWTHIEEMFGFFRERLYKDRLERLEEEERSLVADEPTHAEYLSMKKCIDDRLSKRLEEIDKEYEFRIKAHDQKAVAVRAQIWSQFFQAGARRSAHSLPDYGLLFPKDPAQRVRNAVAYNMEVSALAGLAKYEGFPAGPELRGSSTAEFEGDMAAVEHARRNANRQRHIGHHRHHHHHHHHHQRDEYHAPNFGRLGPAGEQFIKDTPWANPNHSAHRQHHQASTSSESGLSASAPQAVLALPQTVDGRATVDSQALDKSPAPQKQTALPPNCHGGQKRRPPDCNNFLVFSAA</sequence>
<feature type="compositionally biased region" description="Low complexity" evidence="6">
    <location>
        <begin position="594"/>
        <end position="605"/>
    </location>
</feature>
<keyword evidence="5" id="KW-0539">Nucleus</keyword>
<feature type="region of interest" description="Disordered" evidence="6">
    <location>
        <begin position="539"/>
        <end position="605"/>
    </location>
</feature>
<evidence type="ECO:0000256" key="6">
    <source>
        <dbReference type="SAM" id="MobiDB-lite"/>
    </source>
</evidence>
<feature type="region of interest" description="Disordered" evidence="6">
    <location>
        <begin position="1"/>
        <end position="354"/>
    </location>
</feature>
<evidence type="ECO:0000256" key="2">
    <source>
        <dbReference type="ARBA" id="ARBA00022491"/>
    </source>
</evidence>
<evidence type="ECO:0000313" key="8">
    <source>
        <dbReference type="Proteomes" id="UP000226192"/>
    </source>
</evidence>
<dbReference type="OrthoDB" id="20886at2759"/>
<keyword evidence="4" id="KW-0804">Transcription</keyword>
<dbReference type="InterPro" id="IPR013907">
    <property type="entry name" value="Sds3"/>
</dbReference>
<keyword evidence="3" id="KW-0805">Transcription regulation</keyword>
<organism evidence="7 8">
    <name type="scientific">Ophiocordyceps australis</name>
    <dbReference type="NCBI Taxonomy" id="1399860"/>
    <lineage>
        <taxon>Eukaryota</taxon>
        <taxon>Fungi</taxon>
        <taxon>Dikarya</taxon>
        <taxon>Ascomycota</taxon>
        <taxon>Pezizomycotina</taxon>
        <taxon>Sordariomycetes</taxon>
        <taxon>Hypocreomycetidae</taxon>
        <taxon>Hypocreales</taxon>
        <taxon>Ophiocordycipitaceae</taxon>
        <taxon>Ophiocordyceps</taxon>
    </lineage>
</organism>
<evidence type="ECO:0000256" key="1">
    <source>
        <dbReference type="ARBA" id="ARBA00004123"/>
    </source>
</evidence>
<feature type="compositionally biased region" description="Basic and acidic residues" evidence="6">
    <location>
        <begin position="42"/>
        <end position="70"/>
    </location>
</feature>
<dbReference type="GO" id="GO:0010468">
    <property type="term" value="P:regulation of gene expression"/>
    <property type="evidence" value="ECO:0007669"/>
    <property type="project" value="UniProtKB-ARBA"/>
</dbReference>
<feature type="compositionally biased region" description="Low complexity" evidence="6">
    <location>
        <begin position="1"/>
        <end position="10"/>
    </location>
</feature>
<feature type="compositionally biased region" description="Basic and acidic residues" evidence="6">
    <location>
        <begin position="104"/>
        <end position="122"/>
    </location>
</feature>
<feature type="compositionally biased region" description="Low complexity" evidence="6">
    <location>
        <begin position="71"/>
        <end position="80"/>
    </location>
</feature>
<dbReference type="AlphaFoldDB" id="A0A2C5YJM8"/>
<feature type="compositionally biased region" description="Basic residues" evidence="6">
    <location>
        <begin position="289"/>
        <end position="301"/>
    </location>
</feature>
<evidence type="ECO:0000256" key="4">
    <source>
        <dbReference type="ARBA" id="ARBA00023163"/>
    </source>
</evidence>
<comment type="caution">
    <text evidence="7">The sequence shown here is derived from an EMBL/GenBank/DDBJ whole genome shotgun (WGS) entry which is preliminary data.</text>
</comment>
<feature type="compositionally biased region" description="Acidic residues" evidence="6">
    <location>
        <begin position="335"/>
        <end position="354"/>
    </location>
</feature>
<evidence type="ECO:0000256" key="5">
    <source>
        <dbReference type="ARBA" id="ARBA00023242"/>
    </source>
</evidence>
<keyword evidence="8" id="KW-1185">Reference proteome</keyword>
<evidence type="ECO:0008006" key="9">
    <source>
        <dbReference type="Google" id="ProtNLM"/>
    </source>
</evidence>
<feature type="region of interest" description="Disordered" evidence="6">
    <location>
        <begin position="624"/>
        <end position="655"/>
    </location>
</feature>
<reference evidence="7 8" key="1">
    <citation type="submission" date="2017-06" db="EMBL/GenBank/DDBJ databases">
        <title>Ant-infecting Ophiocordyceps genomes reveal a high diversity of potential behavioral manipulation genes and a possible major role for enterotoxins.</title>
        <authorList>
            <person name="De Bekker C."/>
            <person name="Evans H.C."/>
            <person name="Brachmann A."/>
            <person name="Hughes D.P."/>
        </authorList>
    </citation>
    <scope>NUCLEOTIDE SEQUENCE [LARGE SCALE GENOMIC DNA]</scope>
    <source>
        <strain evidence="7 8">Map64</strain>
    </source>
</reference>
<dbReference type="EMBL" id="NJET01000002">
    <property type="protein sequence ID" value="PHH67194.1"/>
    <property type="molecule type" value="Genomic_DNA"/>
</dbReference>